<proteinExistence type="predicted"/>
<dbReference type="AlphaFoldDB" id="A0A7W9E5N9"/>
<protein>
    <submittedName>
        <fullName evidence="2">Uncharacterized protein</fullName>
    </submittedName>
</protein>
<dbReference type="EMBL" id="JACHBQ010000001">
    <property type="protein sequence ID" value="MBB5643416.1"/>
    <property type="molecule type" value="Genomic_DNA"/>
</dbReference>
<feature type="region of interest" description="Disordered" evidence="1">
    <location>
        <begin position="20"/>
        <end position="52"/>
    </location>
</feature>
<comment type="caution">
    <text evidence="2">The sequence shown here is derived from an EMBL/GenBank/DDBJ whole genome shotgun (WGS) entry which is preliminary data.</text>
</comment>
<sequence length="52" mass="5796">MKHVSKSTWEHLKEESAADLHDELYHDKHAPGVAPTADPKQAPAEVHQPEDS</sequence>
<name>A0A7W9E5N9_9MICO</name>
<evidence type="ECO:0000256" key="1">
    <source>
        <dbReference type="SAM" id="MobiDB-lite"/>
    </source>
</evidence>
<evidence type="ECO:0000313" key="3">
    <source>
        <dbReference type="Proteomes" id="UP000561726"/>
    </source>
</evidence>
<dbReference type="RefSeq" id="WP_160175871.1">
    <property type="nucleotide sequence ID" value="NZ_JACHBQ010000001.1"/>
</dbReference>
<dbReference type="OrthoDB" id="5125148at2"/>
<organism evidence="2 3">
    <name type="scientific">Cryobacterium roopkundense</name>
    <dbReference type="NCBI Taxonomy" id="1001240"/>
    <lineage>
        <taxon>Bacteria</taxon>
        <taxon>Bacillati</taxon>
        <taxon>Actinomycetota</taxon>
        <taxon>Actinomycetes</taxon>
        <taxon>Micrococcales</taxon>
        <taxon>Microbacteriaceae</taxon>
        <taxon>Cryobacterium</taxon>
    </lineage>
</organism>
<accession>A0A7W9E5N9</accession>
<gene>
    <name evidence="2" type="ORF">BJ997_003964</name>
</gene>
<evidence type="ECO:0000313" key="2">
    <source>
        <dbReference type="EMBL" id="MBB5643416.1"/>
    </source>
</evidence>
<dbReference type="Proteomes" id="UP000561726">
    <property type="component" value="Unassembled WGS sequence"/>
</dbReference>
<reference evidence="2 3" key="1">
    <citation type="submission" date="2020-08" db="EMBL/GenBank/DDBJ databases">
        <title>Sequencing the genomes of 1000 actinobacteria strains.</title>
        <authorList>
            <person name="Klenk H.-P."/>
        </authorList>
    </citation>
    <scope>NUCLEOTIDE SEQUENCE [LARGE SCALE GENOMIC DNA]</scope>
    <source>
        <strain evidence="2 3">DSM 21065</strain>
    </source>
</reference>
<feature type="compositionally biased region" description="Basic and acidic residues" evidence="1">
    <location>
        <begin position="20"/>
        <end position="30"/>
    </location>
</feature>